<gene>
    <name evidence="2" type="ORF">PM001_LOCUS10207</name>
</gene>
<evidence type="ECO:0000313" key="3">
    <source>
        <dbReference type="Proteomes" id="UP001162060"/>
    </source>
</evidence>
<organism evidence="2 3">
    <name type="scientific">Peronospora matthiolae</name>
    <dbReference type="NCBI Taxonomy" id="2874970"/>
    <lineage>
        <taxon>Eukaryota</taxon>
        <taxon>Sar</taxon>
        <taxon>Stramenopiles</taxon>
        <taxon>Oomycota</taxon>
        <taxon>Peronosporomycetes</taxon>
        <taxon>Peronosporales</taxon>
        <taxon>Peronosporaceae</taxon>
        <taxon>Peronospora</taxon>
    </lineage>
</organism>
<reference evidence="2" key="1">
    <citation type="submission" date="2024-01" db="EMBL/GenBank/DDBJ databases">
        <authorList>
            <person name="Webb A."/>
        </authorList>
    </citation>
    <scope>NUCLEOTIDE SEQUENCE</scope>
    <source>
        <strain evidence="2">Pm1</strain>
    </source>
</reference>
<feature type="region of interest" description="Disordered" evidence="1">
    <location>
        <begin position="1"/>
        <end position="37"/>
    </location>
</feature>
<dbReference type="AlphaFoldDB" id="A0AAV1TUY3"/>
<protein>
    <submittedName>
        <fullName evidence="2">Uncharacterized protein</fullName>
    </submittedName>
</protein>
<accession>A0AAV1TUY3</accession>
<comment type="caution">
    <text evidence="2">The sequence shown here is derived from an EMBL/GenBank/DDBJ whole genome shotgun (WGS) entry which is preliminary data.</text>
</comment>
<dbReference type="EMBL" id="CAKLBY020000086">
    <property type="protein sequence ID" value="CAK7925057.1"/>
    <property type="molecule type" value="Genomic_DNA"/>
</dbReference>
<evidence type="ECO:0000256" key="1">
    <source>
        <dbReference type="SAM" id="MobiDB-lite"/>
    </source>
</evidence>
<proteinExistence type="predicted"/>
<name>A0AAV1TUY3_9STRA</name>
<evidence type="ECO:0000313" key="2">
    <source>
        <dbReference type="EMBL" id="CAK7925057.1"/>
    </source>
</evidence>
<dbReference type="Proteomes" id="UP001162060">
    <property type="component" value="Unassembled WGS sequence"/>
</dbReference>
<feature type="compositionally biased region" description="Basic and acidic residues" evidence="1">
    <location>
        <begin position="8"/>
        <end position="28"/>
    </location>
</feature>
<sequence>MLAMPGDLSDRMNRTEVARTEQASKDQKGSPVSIFGSALKMGSGMSLQALKHTPPPKKSPNVSPATYFMARRQANVGRRPADHVALDLNMGPCPEPVHHRQEAHAGYIPGWRYSKQDVRPSWITSSGHAGRATSKVGAATPLTARDSTTDLVVGS</sequence>